<protein>
    <submittedName>
        <fullName evidence="1">Glyoxysomal processing protease glyoxysomal-like</fullName>
    </submittedName>
</protein>
<feature type="non-terminal residue" evidence="1">
    <location>
        <position position="1"/>
    </location>
</feature>
<keyword evidence="1" id="KW-0378">Hydrolase</keyword>
<proteinExistence type="predicted"/>
<keyword evidence="2" id="KW-1185">Reference proteome</keyword>
<dbReference type="EMBL" id="LXQA010052861">
    <property type="protein sequence ID" value="MCI03660.1"/>
    <property type="molecule type" value="Genomic_DNA"/>
</dbReference>
<comment type="caution">
    <text evidence="1">The sequence shown here is derived from an EMBL/GenBank/DDBJ whole genome shotgun (WGS) entry which is preliminary data.</text>
</comment>
<dbReference type="GO" id="GO:0008233">
    <property type="term" value="F:peptidase activity"/>
    <property type="evidence" value="ECO:0007669"/>
    <property type="project" value="UniProtKB-KW"/>
</dbReference>
<sequence>GRPDLISGVRIDIMTEKTNEGSDQGNPCLLEGELLSLVGCLNLLMLFLTM</sequence>
<dbReference type="GO" id="GO:0006508">
    <property type="term" value="P:proteolysis"/>
    <property type="evidence" value="ECO:0007669"/>
    <property type="project" value="UniProtKB-KW"/>
</dbReference>
<organism evidence="1 2">
    <name type="scientific">Trifolium medium</name>
    <dbReference type="NCBI Taxonomy" id="97028"/>
    <lineage>
        <taxon>Eukaryota</taxon>
        <taxon>Viridiplantae</taxon>
        <taxon>Streptophyta</taxon>
        <taxon>Embryophyta</taxon>
        <taxon>Tracheophyta</taxon>
        <taxon>Spermatophyta</taxon>
        <taxon>Magnoliopsida</taxon>
        <taxon>eudicotyledons</taxon>
        <taxon>Gunneridae</taxon>
        <taxon>Pentapetalae</taxon>
        <taxon>rosids</taxon>
        <taxon>fabids</taxon>
        <taxon>Fabales</taxon>
        <taxon>Fabaceae</taxon>
        <taxon>Papilionoideae</taxon>
        <taxon>50 kb inversion clade</taxon>
        <taxon>NPAAA clade</taxon>
        <taxon>Hologalegina</taxon>
        <taxon>IRL clade</taxon>
        <taxon>Trifolieae</taxon>
        <taxon>Trifolium</taxon>
    </lineage>
</organism>
<evidence type="ECO:0000313" key="1">
    <source>
        <dbReference type="EMBL" id="MCI03660.1"/>
    </source>
</evidence>
<name>A0A392NWR3_9FABA</name>
<accession>A0A392NWR3</accession>
<dbReference type="Proteomes" id="UP000265520">
    <property type="component" value="Unassembled WGS sequence"/>
</dbReference>
<evidence type="ECO:0000313" key="2">
    <source>
        <dbReference type="Proteomes" id="UP000265520"/>
    </source>
</evidence>
<keyword evidence="1" id="KW-0645">Protease</keyword>
<dbReference type="AlphaFoldDB" id="A0A392NWR3"/>
<reference evidence="1 2" key="1">
    <citation type="journal article" date="2018" name="Front. Plant Sci.">
        <title>Red Clover (Trifolium pratense) and Zigzag Clover (T. medium) - A Picture of Genomic Similarities and Differences.</title>
        <authorList>
            <person name="Dluhosova J."/>
            <person name="Istvanek J."/>
            <person name="Nedelnik J."/>
            <person name="Repkova J."/>
        </authorList>
    </citation>
    <scope>NUCLEOTIDE SEQUENCE [LARGE SCALE GENOMIC DNA]</scope>
    <source>
        <strain evidence="2">cv. 10/8</strain>
        <tissue evidence="1">Leaf</tissue>
    </source>
</reference>